<dbReference type="AlphaFoldDB" id="A0AAV4WN79"/>
<reference evidence="1 2" key="1">
    <citation type="submission" date="2021-06" db="EMBL/GenBank/DDBJ databases">
        <title>Caerostris darwini draft genome.</title>
        <authorList>
            <person name="Kono N."/>
            <person name="Arakawa K."/>
        </authorList>
    </citation>
    <scope>NUCLEOTIDE SEQUENCE [LARGE SCALE GENOMIC DNA]</scope>
</reference>
<keyword evidence="2" id="KW-1185">Reference proteome</keyword>
<evidence type="ECO:0000313" key="2">
    <source>
        <dbReference type="Proteomes" id="UP001054837"/>
    </source>
</evidence>
<name>A0AAV4WN79_9ARAC</name>
<accession>A0AAV4WN79</accession>
<protein>
    <submittedName>
        <fullName evidence="1">Uncharacterized protein</fullName>
    </submittedName>
</protein>
<proteinExistence type="predicted"/>
<sequence length="109" mass="12165">MHNIILIKNAIYLKVFLKSLVQSIVSQLQPFTVAKSDKQPKVNTHLSAKNFHLNTLLVSTTRNSVYSSFSGPNNSSLHITGFFTTNWGSSYFALPCHHPGKEQADFLIS</sequence>
<evidence type="ECO:0000313" key="1">
    <source>
        <dbReference type="EMBL" id="GIY83768.1"/>
    </source>
</evidence>
<dbReference type="Proteomes" id="UP001054837">
    <property type="component" value="Unassembled WGS sequence"/>
</dbReference>
<dbReference type="EMBL" id="BPLQ01014851">
    <property type="protein sequence ID" value="GIY83768.1"/>
    <property type="molecule type" value="Genomic_DNA"/>
</dbReference>
<gene>
    <name evidence="1" type="ORF">CDAR_466011</name>
</gene>
<organism evidence="1 2">
    <name type="scientific">Caerostris darwini</name>
    <dbReference type="NCBI Taxonomy" id="1538125"/>
    <lineage>
        <taxon>Eukaryota</taxon>
        <taxon>Metazoa</taxon>
        <taxon>Ecdysozoa</taxon>
        <taxon>Arthropoda</taxon>
        <taxon>Chelicerata</taxon>
        <taxon>Arachnida</taxon>
        <taxon>Araneae</taxon>
        <taxon>Araneomorphae</taxon>
        <taxon>Entelegynae</taxon>
        <taxon>Araneoidea</taxon>
        <taxon>Araneidae</taxon>
        <taxon>Caerostris</taxon>
    </lineage>
</organism>
<comment type="caution">
    <text evidence="1">The sequence shown here is derived from an EMBL/GenBank/DDBJ whole genome shotgun (WGS) entry which is preliminary data.</text>
</comment>